<dbReference type="InterPro" id="IPR014262">
    <property type="entry name" value="HAF_rpt"/>
</dbReference>
<dbReference type="EMBL" id="JBBUTG010000037">
    <property type="protein sequence ID" value="MEK8034857.1"/>
    <property type="molecule type" value="Genomic_DNA"/>
</dbReference>
<accession>A0ABU9BY00</accession>
<organism evidence="1 2">
    <name type="scientific">Ideonella lacteola</name>
    <dbReference type="NCBI Taxonomy" id="2984193"/>
    <lineage>
        <taxon>Bacteria</taxon>
        <taxon>Pseudomonadati</taxon>
        <taxon>Pseudomonadota</taxon>
        <taxon>Betaproteobacteria</taxon>
        <taxon>Burkholderiales</taxon>
        <taxon>Sphaerotilaceae</taxon>
        <taxon>Ideonella</taxon>
    </lineage>
</organism>
<comment type="caution">
    <text evidence="1">The sequence shown here is derived from an EMBL/GenBank/DDBJ whole genome shotgun (WGS) entry which is preliminary data.</text>
</comment>
<dbReference type="Proteomes" id="UP001371218">
    <property type="component" value="Unassembled WGS sequence"/>
</dbReference>
<protein>
    <recommendedName>
        <fullName evidence="3">DUF3466 family protein</fullName>
    </recommendedName>
</protein>
<reference evidence="1 2" key="1">
    <citation type="submission" date="2024-04" db="EMBL/GenBank/DDBJ databases">
        <title>Novel species of the genus Ideonella isolated from streams.</title>
        <authorList>
            <person name="Lu H."/>
        </authorList>
    </citation>
    <scope>NUCLEOTIDE SEQUENCE [LARGE SCALE GENOMIC DNA]</scope>
    <source>
        <strain evidence="1 2">DXS29W</strain>
    </source>
</reference>
<name>A0ABU9BY00_9BURK</name>
<dbReference type="RefSeq" id="WP_341429290.1">
    <property type="nucleotide sequence ID" value="NZ_JBBUTG010000037.1"/>
</dbReference>
<dbReference type="NCBIfam" id="TIGR02913">
    <property type="entry name" value="HAF_rpt"/>
    <property type="match status" value="1"/>
</dbReference>
<sequence length="299" mass="31567">MFPLVADDINNAGVVVGDGQRVKADGSLGGAVGFRFDPGVVTRLKGRTTPVAINDHDEIVGGGTMWNAKGQPGSLGVPPTCSGWLTAYGLNNTGKAVGQITCTPYLATGGLFDHGQVTDLGMLKNHDGATAHDINDQDQVVGVSVKSFPNYDYITRAFLWEKGRMRDLGTLGGDSSSAYAINQLGHITGNARDAADVDLPYLYDGAQMTALPACGDGLTQPHDLNNHDQVVGADFDGQRHGRAFLIEAGRCYHLQKLLDDTGEGWVLFDAKAINDQGTIVGAGRLNGEDRAFVATRVAP</sequence>
<gene>
    <name evidence="1" type="ORF">AACH06_28905</name>
</gene>
<keyword evidence="2" id="KW-1185">Reference proteome</keyword>
<evidence type="ECO:0008006" key="3">
    <source>
        <dbReference type="Google" id="ProtNLM"/>
    </source>
</evidence>
<proteinExistence type="predicted"/>
<evidence type="ECO:0000313" key="2">
    <source>
        <dbReference type="Proteomes" id="UP001371218"/>
    </source>
</evidence>
<evidence type="ECO:0000313" key="1">
    <source>
        <dbReference type="EMBL" id="MEK8034857.1"/>
    </source>
</evidence>